<dbReference type="PANTHER" id="PTHR24412">
    <property type="entry name" value="KELCH PROTEIN"/>
    <property type="match status" value="1"/>
</dbReference>
<dbReference type="OrthoDB" id="6328960at2"/>
<proteinExistence type="predicted"/>
<name>A0A2S9VA39_9ALTE</name>
<keyword evidence="1" id="KW-0880">Kelch repeat</keyword>
<evidence type="ECO:0000313" key="4">
    <source>
        <dbReference type="Proteomes" id="UP000238949"/>
    </source>
</evidence>
<dbReference type="InterPro" id="IPR006652">
    <property type="entry name" value="Kelch_1"/>
</dbReference>
<keyword evidence="4" id="KW-1185">Reference proteome</keyword>
<dbReference type="PANTHER" id="PTHR24412:SF489">
    <property type="entry name" value="RING FINGER DOMAIN AND KELCH REPEAT-CONTAINING PROTEIN DDB_G0271372"/>
    <property type="match status" value="1"/>
</dbReference>
<dbReference type="Pfam" id="PF01344">
    <property type="entry name" value="Kelch_1"/>
    <property type="match status" value="2"/>
</dbReference>
<evidence type="ECO:0000256" key="2">
    <source>
        <dbReference type="ARBA" id="ARBA00022737"/>
    </source>
</evidence>
<dbReference type="Pfam" id="PF24681">
    <property type="entry name" value="Kelch_KLHDC2_KLHL20_DRC7"/>
    <property type="match status" value="1"/>
</dbReference>
<dbReference type="Proteomes" id="UP000238949">
    <property type="component" value="Unassembled WGS sequence"/>
</dbReference>
<organism evidence="3 4">
    <name type="scientific">Alteromonas alba</name>
    <dbReference type="NCBI Taxonomy" id="2079529"/>
    <lineage>
        <taxon>Bacteria</taxon>
        <taxon>Pseudomonadati</taxon>
        <taxon>Pseudomonadota</taxon>
        <taxon>Gammaproteobacteria</taxon>
        <taxon>Alteromonadales</taxon>
        <taxon>Alteromonadaceae</taxon>
        <taxon>Alteromonas/Salinimonas group</taxon>
        <taxon>Alteromonas</taxon>
    </lineage>
</organism>
<gene>
    <name evidence="3" type="ORF">C6Y40_12190</name>
</gene>
<dbReference type="InterPro" id="IPR015915">
    <property type="entry name" value="Kelch-typ_b-propeller"/>
</dbReference>
<dbReference type="EMBL" id="PVNP01000125">
    <property type="protein sequence ID" value="PRO73312.1"/>
    <property type="molecule type" value="Genomic_DNA"/>
</dbReference>
<evidence type="ECO:0000256" key="1">
    <source>
        <dbReference type="ARBA" id="ARBA00022441"/>
    </source>
</evidence>
<dbReference type="RefSeq" id="WP_105934830.1">
    <property type="nucleotide sequence ID" value="NZ_PVNP01000125.1"/>
</dbReference>
<accession>A0A2S9VA39</accession>
<sequence>MLVHLSIKFRILFIVLLFITGCNATPPSEPIGNPVGSPTAGSQEFTLAEARYGHSVANDGDKIYVFGGTTNDGFSGDIEIIDPQTKKSQLLKNKLIPRRYFSAVWDGKESVYIIGGMSLEGRRPYLQSAVEVFNTRTQEVTQAPSHTRATRMNTAVYSDDKIYVFGGTTAGAGLRKGLKHVAWVSVYDTKTQQWTESDDMPLAFATEAVVYKNAIYLAGGFNGRKQFDTFYEFTPASSQWRELTSLPVETSAHAMTVINNYHYSFSNYDELGQTLRYNFDTELWSNANLPLAPRRHTASTTLGNDIYVIGGTAGRSDLYIDNVQVFTF</sequence>
<dbReference type="SUPFAM" id="SSF117281">
    <property type="entry name" value="Kelch motif"/>
    <property type="match status" value="2"/>
</dbReference>
<evidence type="ECO:0000313" key="3">
    <source>
        <dbReference type="EMBL" id="PRO73312.1"/>
    </source>
</evidence>
<dbReference type="SMART" id="SM00612">
    <property type="entry name" value="Kelch"/>
    <property type="match status" value="3"/>
</dbReference>
<protein>
    <recommendedName>
        <fullName evidence="5">Galactose oxidase</fullName>
    </recommendedName>
</protein>
<dbReference type="Gene3D" id="2.120.10.80">
    <property type="entry name" value="Kelch-type beta propeller"/>
    <property type="match status" value="2"/>
</dbReference>
<reference evidence="4" key="1">
    <citation type="journal article" date="2020" name="Int. J. Syst. Evol. Microbiol.">
        <title>Alteromonas alba sp. nov., a marine bacterium isolated from the seawater of the West Pacific Ocean.</title>
        <authorList>
            <person name="Sun C."/>
            <person name="Wu Y.-H."/>
            <person name="Xamxidin M."/>
            <person name="Cheng H."/>
            <person name="Xu X.-W."/>
        </authorList>
    </citation>
    <scope>NUCLEOTIDE SEQUENCE [LARGE SCALE GENOMIC DNA]</scope>
    <source>
        <strain evidence="4">190</strain>
    </source>
</reference>
<comment type="caution">
    <text evidence="3">The sequence shown here is derived from an EMBL/GenBank/DDBJ whole genome shotgun (WGS) entry which is preliminary data.</text>
</comment>
<dbReference type="AlphaFoldDB" id="A0A2S9VA39"/>
<keyword evidence="2" id="KW-0677">Repeat</keyword>
<evidence type="ECO:0008006" key="5">
    <source>
        <dbReference type="Google" id="ProtNLM"/>
    </source>
</evidence>